<organism evidence="3 4">
    <name type="scientific">Rothia nasimurium</name>
    <dbReference type="NCBI Taxonomy" id="85336"/>
    <lineage>
        <taxon>Bacteria</taxon>
        <taxon>Bacillati</taxon>
        <taxon>Actinomycetota</taxon>
        <taxon>Actinomycetes</taxon>
        <taxon>Micrococcales</taxon>
        <taxon>Micrococcaceae</taxon>
        <taxon>Rothia</taxon>
    </lineage>
</organism>
<dbReference type="Pfam" id="PF13548">
    <property type="entry name" value="DUF4126"/>
    <property type="match status" value="1"/>
</dbReference>
<comment type="caution">
    <text evidence="3">The sequence shown here is derived from an EMBL/GenBank/DDBJ whole genome shotgun (WGS) entry which is preliminary data.</text>
</comment>
<evidence type="ECO:0000313" key="4">
    <source>
        <dbReference type="Proteomes" id="UP000192359"/>
    </source>
</evidence>
<sequence length="192" mass="20145">METLMLTLSSGAVSGIRPYLMLLLLGLSGRFFSLDIVPAALQRTDVLVIAGVLVLVDFAADKIALFDSFWDTAHTIIRPVAGGAIGYLLGGETSTTNALMLAGVGAASAFGVHATKTSARAVVNLSPEPVSNIAVSIGEDIAAFFFGIFALLLPILAGFVALTVIILGVFITVYLVRRVIPLLKKRREGKTA</sequence>
<protein>
    <recommendedName>
        <fullName evidence="2">DUF4126 domain-containing protein</fullName>
    </recommendedName>
</protein>
<dbReference type="AlphaFoldDB" id="A0A1Y1RPR8"/>
<dbReference type="EMBL" id="LXWF01000022">
    <property type="protein sequence ID" value="ORC18900.1"/>
    <property type="molecule type" value="Genomic_DNA"/>
</dbReference>
<gene>
    <name evidence="3" type="ORF">A7979_02575</name>
</gene>
<name>A0A1Y1RPR8_9MICC</name>
<keyword evidence="1" id="KW-1133">Transmembrane helix</keyword>
<keyword evidence="1" id="KW-0812">Transmembrane</keyword>
<evidence type="ECO:0000256" key="1">
    <source>
        <dbReference type="SAM" id="Phobius"/>
    </source>
</evidence>
<dbReference type="Proteomes" id="UP000192359">
    <property type="component" value="Unassembled WGS sequence"/>
</dbReference>
<proteinExistence type="predicted"/>
<reference evidence="3 4" key="1">
    <citation type="submission" date="2016-05" db="EMBL/GenBank/DDBJ databases">
        <title>Draft genome sequence of a porcine commensal Rothia nasimurium.</title>
        <authorList>
            <person name="Gaiser R.A."/>
            <person name="Van Baarlen P."/>
            <person name="Wells J.M."/>
        </authorList>
    </citation>
    <scope>NUCLEOTIDE SEQUENCE [LARGE SCALE GENOMIC DNA]</scope>
    <source>
        <strain evidence="3 4">PT-32</strain>
    </source>
</reference>
<feature type="domain" description="DUF4126" evidence="2">
    <location>
        <begin position="4"/>
        <end position="171"/>
    </location>
</feature>
<keyword evidence="4" id="KW-1185">Reference proteome</keyword>
<keyword evidence="1" id="KW-0472">Membrane</keyword>
<evidence type="ECO:0000313" key="3">
    <source>
        <dbReference type="EMBL" id="ORC18900.1"/>
    </source>
</evidence>
<dbReference type="InterPro" id="IPR025196">
    <property type="entry name" value="DUF4126"/>
</dbReference>
<evidence type="ECO:0000259" key="2">
    <source>
        <dbReference type="Pfam" id="PF13548"/>
    </source>
</evidence>
<feature type="transmembrane region" description="Helical" evidence="1">
    <location>
        <begin position="16"/>
        <end position="34"/>
    </location>
</feature>
<feature type="transmembrane region" description="Helical" evidence="1">
    <location>
        <begin position="143"/>
        <end position="176"/>
    </location>
</feature>
<feature type="transmembrane region" description="Helical" evidence="1">
    <location>
        <begin position="46"/>
        <end position="65"/>
    </location>
</feature>
<accession>A0A1Y1RPR8</accession>